<gene>
    <name evidence="2" type="ORF">HHI36_005097</name>
</gene>
<proteinExistence type="predicted"/>
<evidence type="ECO:0000313" key="2">
    <source>
        <dbReference type="EMBL" id="KAL3281892.1"/>
    </source>
</evidence>
<evidence type="ECO:0000256" key="1">
    <source>
        <dbReference type="SAM" id="MobiDB-lite"/>
    </source>
</evidence>
<evidence type="ECO:0000313" key="3">
    <source>
        <dbReference type="Proteomes" id="UP001516400"/>
    </source>
</evidence>
<dbReference type="EMBL" id="JABFTP020000144">
    <property type="protein sequence ID" value="KAL3281892.1"/>
    <property type="molecule type" value="Genomic_DNA"/>
</dbReference>
<feature type="region of interest" description="Disordered" evidence="1">
    <location>
        <begin position="14"/>
        <end position="51"/>
    </location>
</feature>
<organism evidence="2 3">
    <name type="scientific">Cryptolaemus montrouzieri</name>
    <dbReference type="NCBI Taxonomy" id="559131"/>
    <lineage>
        <taxon>Eukaryota</taxon>
        <taxon>Metazoa</taxon>
        <taxon>Ecdysozoa</taxon>
        <taxon>Arthropoda</taxon>
        <taxon>Hexapoda</taxon>
        <taxon>Insecta</taxon>
        <taxon>Pterygota</taxon>
        <taxon>Neoptera</taxon>
        <taxon>Endopterygota</taxon>
        <taxon>Coleoptera</taxon>
        <taxon>Polyphaga</taxon>
        <taxon>Cucujiformia</taxon>
        <taxon>Coccinelloidea</taxon>
        <taxon>Coccinellidae</taxon>
        <taxon>Scymninae</taxon>
        <taxon>Scymnini</taxon>
        <taxon>Cryptolaemus</taxon>
    </lineage>
</organism>
<reference evidence="2 3" key="1">
    <citation type="journal article" date="2021" name="BMC Biol.">
        <title>Horizontally acquired antibacterial genes associated with adaptive radiation of ladybird beetles.</title>
        <authorList>
            <person name="Li H.S."/>
            <person name="Tang X.F."/>
            <person name="Huang Y.H."/>
            <person name="Xu Z.Y."/>
            <person name="Chen M.L."/>
            <person name="Du X.Y."/>
            <person name="Qiu B.Y."/>
            <person name="Chen P.T."/>
            <person name="Zhang W."/>
            <person name="Slipinski A."/>
            <person name="Escalona H.E."/>
            <person name="Waterhouse R.M."/>
            <person name="Zwick A."/>
            <person name="Pang H."/>
        </authorList>
    </citation>
    <scope>NUCLEOTIDE SEQUENCE [LARGE SCALE GENOMIC DNA]</scope>
    <source>
        <strain evidence="2">SYSU2018</strain>
    </source>
</reference>
<keyword evidence="3" id="KW-1185">Reference proteome</keyword>
<protein>
    <submittedName>
        <fullName evidence="2">Uncharacterized protein</fullName>
    </submittedName>
</protein>
<name>A0ABD2NU13_9CUCU</name>
<dbReference type="AlphaFoldDB" id="A0ABD2NU13"/>
<accession>A0ABD2NU13</accession>
<dbReference type="Proteomes" id="UP001516400">
    <property type="component" value="Unassembled WGS sequence"/>
</dbReference>
<comment type="caution">
    <text evidence="2">The sequence shown here is derived from an EMBL/GenBank/DDBJ whole genome shotgun (WGS) entry which is preliminary data.</text>
</comment>
<sequence length="109" mass="12066">MAYDLPRMTVAESLRVEDEDAAVDQGSASGSEDSDEYNASESEIDNHEMSPEWKNAALSLRLLESRARLRDRLSDVDPVDTPGPAGPAVNAIEQFWDFLFTPNIIQVIV</sequence>